<dbReference type="CDD" id="cd07033">
    <property type="entry name" value="TPP_PYR_DXS_TK_like"/>
    <property type="match status" value="1"/>
</dbReference>
<proteinExistence type="inferred from homology"/>
<dbReference type="SMART" id="SM00861">
    <property type="entry name" value="Transket_pyr"/>
    <property type="match status" value="1"/>
</dbReference>
<keyword evidence="7" id="KW-0808">Transferase</keyword>
<dbReference type="InterPro" id="IPR033247">
    <property type="entry name" value="Transketolase_fam"/>
</dbReference>
<evidence type="ECO:0000256" key="1">
    <source>
        <dbReference type="ARBA" id="ARBA00001946"/>
    </source>
</evidence>
<evidence type="ECO:0000256" key="9">
    <source>
        <dbReference type="ARBA" id="ARBA00022842"/>
    </source>
</evidence>
<evidence type="ECO:0000256" key="7">
    <source>
        <dbReference type="ARBA" id="ARBA00022679"/>
    </source>
</evidence>
<dbReference type="PANTHER" id="PTHR43522">
    <property type="entry name" value="TRANSKETOLASE"/>
    <property type="match status" value="1"/>
</dbReference>
<comment type="catalytic activity">
    <reaction evidence="11">
        <text>D-sedoheptulose 7-phosphate + D-glyceraldehyde 3-phosphate = aldehydo-D-ribose 5-phosphate + D-xylulose 5-phosphate</text>
        <dbReference type="Rhea" id="RHEA:10508"/>
        <dbReference type="ChEBI" id="CHEBI:57483"/>
        <dbReference type="ChEBI" id="CHEBI:57737"/>
        <dbReference type="ChEBI" id="CHEBI:58273"/>
        <dbReference type="ChEBI" id="CHEBI:59776"/>
        <dbReference type="EC" id="2.2.1.1"/>
    </reaction>
</comment>
<dbReference type="InterPro" id="IPR029061">
    <property type="entry name" value="THDP-binding"/>
</dbReference>
<name>A0A929MRR4_ABIDE</name>
<dbReference type="FunFam" id="3.40.50.970:FF:000003">
    <property type="entry name" value="Transketolase"/>
    <property type="match status" value="1"/>
</dbReference>
<evidence type="ECO:0000256" key="6">
    <source>
        <dbReference type="ARBA" id="ARBA00016662"/>
    </source>
</evidence>
<keyword evidence="9" id="KW-0460">Magnesium</keyword>
<dbReference type="InterPro" id="IPR005475">
    <property type="entry name" value="Transketolase-like_Pyr-bd"/>
</dbReference>
<feature type="domain" description="Transketolase-like pyrimidine-binding" evidence="12">
    <location>
        <begin position="148"/>
        <end position="319"/>
    </location>
</feature>
<comment type="caution">
    <text evidence="13">The sequence shown here is derived from an EMBL/GenBank/DDBJ whole genome shotgun (WGS) entry which is preliminary data.</text>
</comment>
<dbReference type="Gene3D" id="3.40.50.970">
    <property type="match status" value="2"/>
</dbReference>
<dbReference type="SUPFAM" id="SSF52922">
    <property type="entry name" value="TK C-terminal domain-like"/>
    <property type="match status" value="1"/>
</dbReference>
<dbReference type="Gene3D" id="3.40.50.920">
    <property type="match status" value="1"/>
</dbReference>
<keyword evidence="10" id="KW-0786">Thiamine pyrophosphate</keyword>
<comment type="cofactor">
    <cofactor evidence="2">
        <name>thiamine diphosphate</name>
        <dbReference type="ChEBI" id="CHEBI:58937"/>
    </cofactor>
</comment>
<evidence type="ECO:0000313" key="13">
    <source>
        <dbReference type="EMBL" id="MBF0935080.1"/>
    </source>
</evidence>
<dbReference type="GO" id="GO:0046872">
    <property type="term" value="F:metal ion binding"/>
    <property type="evidence" value="ECO:0007669"/>
    <property type="project" value="UniProtKB-KW"/>
</dbReference>
<reference evidence="13" key="1">
    <citation type="submission" date="2020-04" db="EMBL/GenBank/DDBJ databases">
        <title>Deep metagenomics examines the oral microbiome during advanced dental caries in children, revealing novel taxa and co-occurrences with host molecules.</title>
        <authorList>
            <person name="Baker J.L."/>
            <person name="Morton J.T."/>
            <person name="Dinis M."/>
            <person name="Alvarez R."/>
            <person name="Tran N.C."/>
            <person name="Knight R."/>
            <person name="Edlund A."/>
        </authorList>
    </citation>
    <scope>NUCLEOTIDE SEQUENCE</scope>
    <source>
        <strain evidence="13">JCVI_23_bin.16</strain>
    </source>
</reference>
<evidence type="ECO:0000256" key="5">
    <source>
        <dbReference type="ARBA" id="ARBA00013152"/>
    </source>
</evidence>
<dbReference type="SUPFAM" id="SSF52518">
    <property type="entry name" value="Thiamin diphosphate-binding fold (THDP-binding)"/>
    <property type="match status" value="2"/>
</dbReference>
<comment type="similarity">
    <text evidence="3">Belongs to the transketolase family.</text>
</comment>
<organism evidence="13 14">
    <name type="scientific">Abiotrophia defectiva</name>
    <name type="common">Streptococcus defectivus</name>
    <dbReference type="NCBI Taxonomy" id="46125"/>
    <lineage>
        <taxon>Bacteria</taxon>
        <taxon>Bacillati</taxon>
        <taxon>Bacillota</taxon>
        <taxon>Bacilli</taxon>
        <taxon>Lactobacillales</taxon>
        <taxon>Aerococcaceae</taxon>
        <taxon>Abiotrophia</taxon>
    </lineage>
</organism>
<dbReference type="GO" id="GO:0006098">
    <property type="term" value="P:pentose-phosphate shunt"/>
    <property type="evidence" value="ECO:0007669"/>
    <property type="project" value="TreeGrafter"/>
</dbReference>
<gene>
    <name evidence="13" type="ORF">HXK00_05485</name>
</gene>
<dbReference type="EC" id="2.2.1.1" evidence="5"/>
<dbReference type="Pfam" id="PF22613">
    <property type="entry name" value="Transketolase_C_1"/>
    <property type="match status" value="1"/>
</dbReference>
<sequence length="456" mass="50556">DIGAKFQAMGWQVSIVEDGNDIRAINQALEMAKQSPQPSLIIVHTVIGYGSRLQGTNKIHSNPVGPDEVSYIKAQYGWKYGEFEVPDEVAEDFRSIEREGQIARESWIQRLIDYRESYPEDYVLFEKVLSGDWDLGSDFEAPFTETKLATRTASGLALNRAYQKMPILLGGSADLASSNKTTISDAGFMTADSHGVPNIHFGVREFAMAAIGNGVCLHGGLRGYCGTFLVFSDYMRSAIRHSALMGMPMIYIMTHDSILVGQDGPTHQPVEHLLSLRAMPNLVVYRPADANETLVGWRLALESQDKPYVLALGRHDVPVLSQVNMQDATKGAYILEKDADEPDLILIATGSEVETALEVKKQLRNYRVNIVSMPSWELFDEQDQAYRNQVLPPSVTKRLSLEWGTTIGWERYVGPHGRSIGVNEFGKSAPAKDLVADYGLTVDEIVAIARDLIETE</sequence>
<dbReference type="PANTHER" id="PTHR43522:SF2">
    <property type="entry name" value="TRANSKETOLASE 1-RELATED"/>
    <property type="match status" value="1"/>
</dbReference>
<dbReference type="EMBL" id="JABZFV010000124">
    <property type="protein sequence ID" value="MBF0935080.1"/>
    <property type="molecule type" value="Genomic_DNA"/>
</dbReference>
<dbReference type="InterPro" id="IPR055152">
    <property type="entry name" value="Transketolase-like_C_2"/>
</dbReference>
<evidence type="ECO:0000259" key="12">
    <source>
        <dbReference type="SMART" id="SM00861"/>
    </source>
</evidence>
<evidence type="ECO:0000256" key="10">
    <source>
        <dbReference type="ARBA" id="ARBA00023052"/>
    </source>
</evidence>
<dbReference type="InterPro" id="IPR009014">
    <property type="entry name" value="Transketo_C/PFOR_II"/>
</dbReference>
<evidence type="ECO:0000313" key="14">
    <source>
        <dbReference type="Proteomes" id="UP000757900"/>
    </source>
</evidence>
<dbReference type="FunFam" id="3.40.50.920:FF:000003">
    <property type="entry name" value="Transketolase"/>
    <property type="match status" value="1"/>
</dbReference>
<evidence type="ECO:0000256" key="8">
    <source>
        <dbReference type="ARBA" id="ARBA00022723"/>
    </source>
</evidence>
<comment type="cofactor">
    <cofactor evidence="1">
        <name>Mg(2+)</name>
        <dbReference type="ChEBI" id="CHEBI:18420"/>
    </cofactor>
</comment>
<evidence type="ECO:0000256" key="3">
    <source>
        <dbReference type="ARBA" id="ARBA00007131"/>
    </source>
</evidence>
<dbReference type="Pfam" id="PF00456">
    <property type="entry name" value="Transketolase_N"/>
    <property type="match status" value="1"/>
</dbReference>
<accession>A0A929MRR4</accession>
<keyword evidence="8" id="KW-0479">Metal-binding</keyword>
<dbReference type="Proteomes" id="UP000757900">
    <property type="component" value="Unassembled WGS sequence"/>
</dbReference>
<dbReference type="AlphaFoldDB" id="A0A929MRR4"/>
<dbReference type="Pfam" id="PF02779">
    <property type="entry name" value="Transket_pyr"/>
    <property type="match status" value="1"/>
</dbReference>
<comment type="subunit">
    <text evidence="4">Homodimer.</text>
</comment>
<feature type="non-terminal residue" evidence="13">
    <location>
        <position position="1"/>
    </location>
</feature>
<evidence type="ECO:0000256" key="2">
    <source>
        <dbReference type="ARBA" id="ARBA00001964"/>
    </source>
</evidence>
<dbReference type="InterPro" id="IPR005474">
    <property type="entry name" value="Transketolase_N"/>
</dbReference>
<protein>
    <recommendedName>
        <fullName evidence="6">Transketolase</fullName>
        <ecNumber evidence="5">2.2.1.1</ecNumber>
    </recommendedName>
</protein>
<evidence type="ECO:0000256" key="4">
    <source>
        <dbReference type="ARBA" id="ARBA00011738"/>
    </source>
</evidence>
<dbReference type="GO" id="GO:0005829">
    <property type="term" value="C:cytosol"/>
    <property type="evidence" value="ECO:0007669"/>
    <property type="project" value="TreeGrafter"/>
</dbReference>
<dbReference type="GO" id="GO:0004802">
    <property type="term" value="F:transketolase activity"/>
    <property type="evidence" value="ECO:0007669"/>
    <property type="project" value="UniProtKB-EC"/>
</dbReference>
<evidence type="ECO:0000256" key="11">
    <source>
        <dbReference type="ARBA" id="ARBA00049473"/>
    </source>
</evidence>